<sequence length="107" mass="11980">MAEPPTITTPDSGSPGDAVSRTRTYGVWQHIWSAILKRKDRKYDLGRYAREVLATEDTRRSVLGFTLCGSIMRLWEFDRVGGIVSSPFDINKGGLQFVLAVLGYLWG</sequence>
<dbReference type="OrthoDB" id="5412283at2759"/>
<proteinExistence type="predicted"/>
<organism evidence="2 3">
    <name type="scientific">Lasallia pustulata</name>
    <dbReference type="NCBI Taxonomy" id="136370"/>
    <lineage>
        <taxon>Eukaryota</taxon>
        <taxon>Fungi</taxon>
        <taxon>Dikarya</taxon>
        <taxon>Ascomycota</taxon>
        <taxon>Pezizomycotina</taxon>
        <taxon>Lecanoromycetes</taxon>
        <taxon>OSLEUM clade</taxon>
        <taxon>Umbilicariomycetidae</taxon>
        <taxon>Umbilicariales</taxon>
        <taxon>Umbilicariaceae</taxon>
        <taxon>Lasallia</taxon>
    </lineage>
</organism>
<dbReference type="InterPro" id="IPR040976">
    <property type="entry name" value="Pkinase_fungal"/>
</dbReference>
<dbReference type="PANTHER" id="PTHR38248:SF2">
    <property type="entry name" value="FUNK1 11"/>
    <property type="match status" value="1"/>
</dbReference>
<gene>
    <name evidence="2" type="ORF">FRX48_02354</name>
</gene>
<feature type="domain" description="Fungal-type protein kinase" evidence="1">
    <location>
        <begin position="37"/>
        <end position="106"/>
    </location>
</feature>
<dbReference type="PANTHER" id="PTHR38248">
    <property type="entry name" value="FUNK1 6"/>
    <property type="match status" value="1"/>
</dbReference>
<accession>A0A5M8PYF5</accession>
<reference evidence="2 3" key="1">
    <citation type="submission" date="2019-09" db="EMBL/GenBank/DDBJ databases">
        <title>The hologenome of the rock-dwelling lichen Lasallia pustulata.</title>
        <authorList>
            <person name="Greshake Tzovaras B."/>
            <person name="Segers F."/>
            <person name="Bicker A."/>
            <person name="Dal Grande F."/>
            <person name="Otte J."/>
            <person name="Hankeln T."/>
            <person name="Schmitt I."/>
            <person name="Ebersberger I."/>
        </authorList>
    </citation>
    <scope>NUCLEOTIDE SEQUENCE [LARGE SCALE GENOMIC DNA]</scope>
    <source>
        <strain evidence="2">A1-1</strain>
    </source>
</reference>
<evidence type="ECO:0000259" key="1">
    <source>
        <dbReference type="Pfam" id="PF17667"/>
    </source>
</evidence>
<dbReference type="Pfam" id="PF17667">
    <property type="entry name" value="Pkinase_fungal"/>
    <property type="match status" value="1"/>
</dbReference>
<evidence type="ECO:0000313" key="2">
    <source>
        <dbReference type="EMBL" id="KAA6413992.1"/>
    </source>
</evidence>
<name>A0A5M8PYF5_9LECA</name>
<evidence type="ECO:0000313" key="3">
    <source>
        <dbReference type="Proteomes" id="UP000324767"/>
    </source>
</evidence>
<protein>
    <recommendedName>
        <fullName evidence="1">Fungal-type protein kinase domain-containing protein</fullName>
    </recommendedName>
</protein>
<comment type="caution">
    <text evidence="2">The sequence shown here is derived from an EMBL/GenBank/DDBJ whole genome shotgun (WGS) entry which is preliminary data.</text>
</comment>
<dbReference type="AlphaFoldDB" id="A0A5M8PYF5"/>
<dbReference type="Proteomes" id="UP000324767">
    <property type="component" value="Unassembled WGS sequence"/>
</dbReference>
<dbReference type="EMBL" id="VXIT01000003">
    <property type="protein sequence ID" value="KAA6413992.1"/>
    <property type="molecule type" value="Genomic_DNA"/>
</dbReference>